<gene>
    <name evidence="1" type="ORF">AVDCRST_MAG81-5197</name>
</gene>
<organism evidence="1">
    <name type="scientific">uncultured Synechococcales cyanobacterium</name>
    <dbReference type="NCBI Taxonomy" id="1936017"/>
    <lineage>
        <taxon>Bacteria</taxon>
        <taxon>Bacillati</taxon>
        <taxon>Cyanobacteriota</taxon>
        <taxon>Cyanophyceae</taxon>
        <taxon>Synechococcales</taxon>
        <taxon>environmental samples</taxon>
    </lineage>
</organism>
<proteinExistence type="predicted"/>
<evidence type="ECO:0008006" key="2">
    <source>
        <dbReference type="Google" id="ProtNLM"/>
    </source>
</evidence>
<dbReference type="AlphaFoldDB" id="A0A6J4VXI5"/>
<name>A0A6J4VXI5_9CYAN</name>
<protein>
    <recommendedName>
        <fullName evidence="2">Transposase</fullName>
    </recommendedName>
</protein>
<accession>A0A6J4VXI5</accession>
<reference evidence="1" key="1">
    <citation type="submission" date="2020-02" db="EMBL/GenBank/DDBJ databases">
        <authorList>
            <person name="Meier V. D."/>
        </authorList>
    </citation>
    <scope>NUCLEOTIDE SEQUENCE</scope>
    <source>
        <strain evidence="1">AVDCRST_MAG81</strain>
    </source>
</reference>
<evidence type="ECO:0000313" key="1">
    <source>
        <dbReference type="EMBL" id="CAA9590599.1"/>
    </source>
</evidence>
<dbReference type="EMBL" id="CADCWO010000265">
    <property type="protein sequence ID" value="CAA9590599.1"/>
    <property type="molecule type" value="Genomic_DNA"/>
</dbReference>
<sequence>MECGRQFVEQPNKKVIDSATRALIDRLLLERLSLVGIARAVQVSETWLQQYVNEKYAEVRREVAVTAKKRGVA</sequence>